<accession>A0A286GQ21</accession>
<feature type="region of interest" description="Disordered" evidence="1">
    <location>
        <begin position="1"/>
        <end position="25"/>
    </location>
</feature>
<evidence type="ECO:0000313" key="2">
    <source>
        <dbReference type="EMBL" id="SOD97618.1"/>
    </source>
</evidence>
<keyword evidence="3" id="KW-1185">Reference proteome</keyword>
<name>A0A286GQ21_9BACT</name>
<dbReference type="Proteomes" id="UP000219452">
    <property type="component" value="Unassembled WGS sequence"/>
</dbReference>
<evidence type="ECO:0000256" key="1">
    <source>
        <dbReference type="SAM" id="MobiDB-lite"/>
    </source>
</evidence>
<evidence type="ECO:0000313" key="3">
    <source>
        <dbReference type="Proteomes" id="UP000219452"/>
    </source>
</evidence>
<protein>
    <submittedName>
        <fullName evidence="2">Uncharacterized protein</fullName>
    </submittedName>
</protein>
<proteinExistence type="predicted"/>
<organism evidence="2 3">
    <name type="scientific">Spirosoma fluviale</name>
    <dbReference type="NCBI Taxonomy" id="1597977"/>
    <lineage>
        <taxon>Bacteria</taxon>
        <taxon>Pseudomonadati</taxon>
        <taxon>Bacteroidota</taxon>
        <taxon>Cytophagia</taxon>
        <taxon>Cytophagales</taxon>
        <taxon>Cytophagaceae</taxon>
        <taxon>Spirosoma</taxon>
    </lineage>
</organism>
<dbReference type="AlphaFoldDB" id="A0A286GQ21"/>
<sequence length="160" mass="17405">MNPFCSRHPTPTGVDGGASHSPEREPLAPLHTRYVGLKTLLWDVLPVSGSLPHAERTTTHGTDSRPGRSKTTHFIRFCPACLNGAFALSTGSRPTCPSPHSGRFWCRPKPTHEPNSWPVGAVPLSPVARLALTACWLHPTKPCAVCRQRAALTELKFKVT</sequence>
<reference evidence="3" key="1">
    <citation type="submission" date="2017-09" db="EMBL/GenBank/DDBJ databases">
        <authorList>
            <person name="Varghese N."/>
            <person name="Submissions S."/>
        </authorList>
    </citation>
    <scope>NUCLEOTIDE SEQUENCE [LARGE SCALE GENOMIC DNA]</scope>
    <source>
        <strain evidence="3">DSM 29961</strain>
    </source>
</reference>
<gene>
    <name evidence="2" type="ORF">SAMN06269250_5860</name>
</gene>
<dbReference type="EMBL" id="OCNH01000007">
    <property type="protein sequence ID" value="SOD97618.1"/>
    <property type="molecule type" value="Genomic_DNA"/>
</dbReference>